<name>A0A9P0CSZ5_9CUCU</name>
<evidence type="ECO:0000313" key="2">
    <source>
        <dbReference type="Proteomes" id="UP001153636"/>
    </source>
</evidence>
<keyword evidence="2" id="KW-1185">Reference proteome</keyword>
<reference evidence="1" key="1">
    <citation type="submission" date="2022-01" db="EMBL/GenBank/DDBJ databases">
        <authorList>
            <person name="King R."/>
        </authorList>
    </citation>
    <scope>NUCLEOTIDE SEQUENCE</scope>
</reference>
<accession>A0A9P0CSZ5</accession>
<dbReference type="PANTHER" id="PTHR46601">
    <property type="entry name" value="ULP_PROTEASE DOMAIN-CONTAINING PROTEIN"/>
    <property type="match status" value="1"/>
</dbReference>
<dbReference type="AlphaFoldDB" id="A0A9P0CSZ5"/>
<sequence>MVSEFEKNIKPFLKHKGRPLHQYKILEDTFKSNKAAIHMDFSGNYNIKYAEEVQAFHFGGLRKQISLHTLVVYTKQHNNVKKECFCTLSVSLLHNVCVICTHLNPIKYLNNVYSVDVLHFISDKPVTQFRNKTVFYFLSSVLPKLHPKIKNFTWKYLEARHGKGAPDGVCGFTKRTLDRLLAQVTDIVDLN</sequence>
<dbReference type="EMBL" id="OV651815">
    <property type="protein sequence ID" value="CAH1107729.1"/>
    <property type="molecule type" value="Genomic_DNA"/>
</dbReference>
<proteinExistence type="predicted"/>
<dbReference type="PANTHER" id="PTHR46601:SF1">
    <property type="entry name" value="ADF-H DOMAIN-CONTAINING PROTEIN"/>
    <property type="match status" value="1"/>
</dbReference>
<gene>
    <name evidence="1" type="ORF">PSYICH_LOCUS9391</name>
</gene>
<organism evidence="1 2">
    <name type="scientific">Psylliodes chrysocephalus</name>
    <dbReference type="NCBI Taxonomy" id="3402493"/>
    <lineage>
        <taxon>Eukaryota</taxon>
        <taxon>Metazoa</taxon>
        <taxon>Ecdysozoa</taxon>
        <taxon>Arthropoda</taxon>
        <taxon>Hexapoda</taxon>
        <taxon>Insecta</taxon>
        <taxon>Pterygota</taxon>
        <taxon>Neoptera</taxon>
        <taxon>Endopterygota</taxon>
        <taxon>Coleoptera</taxon>
        <taxon>Polyphaga</taxon>
        <taxon>Cucujiformia</taxon>
        <taxon>Chrysomeloidea</taxon>
        <taxon>Chrysomelidae</taxon>
        <taxon>Galerucinae</taxon>
        <taxon>Alticini</taxon>
        <taxon>Psylliodes</taxon>
    </lineage>
</organism>
<dbReference type="Proteomes" id="UP001153636">
    <property type="component" value="Chromosome 3"/>
</dbReference>
<dbReference type="OrthoDB" id="6774265at2759"/>
<protein>
    <submittedName>
        <fullName evidence="1">Uncharacterized protein</fullName>
    </submittedName>
</protein>
<evidence type="ECO:0000313" key="1">
    <source>
        <dbReference type="EMBL" id="CAH1107729.1"/>
    </source>
</evidence>